<dbReference type="Proteomes" id="UP000183656">
    <property type="component" value="Unassembled WGS sequence"/>
</dbReference>
<gene>
    <name evidence="1" type="ORF">SAMN04489707_10213</name>
</gene>
<proteinExistence type="predicted"/>
<dbReference type="EMBL" id="FPBX01000021">
    <property type="protein sequence ID" value="SFU78562.1"/>
    <property type="molecule type" value="Genomic_DNA"/>
</dbReference>
<organism evidence="1 2">
    <name type="scientific">Paenacidovorax caeni</name>
    <dbReference type="NCBI Taxonomy" id="343013"/>
    <lineage>
        <taxon>Bacteria</taxon>
        <taxon>Pseudomonadati</taxon>
        <taxon>Pseudomonadota</taxon>
        <taxon>Betaproteobacteria</taxon>
        <taxon>Burkholderiales</taxon>
        <taxon>Comamonadaceae</taxon>
        <taxon>Paenacidovorax</taxon>
    </lineage>
</organism>
<sequence length="542" mass="57826">MTPWLEIDAGADGGQVNLVRPGSAAPPGRDGMTLPLLAGLSSIQRPLSIPGIAAAPVSNMDATLDNAGGQLTRLWGQCPPVRRAVRVATQAGVLFDGIAVGLQLGGEVRMSLEAGADRPLSDNVPLRTSAVWGGWRDVKVLPWAWGHVTLTPIQYSDDQRVFFLADHPVQGVDEVKRDDVATDAWAFYNGVDSTGRAVAFVELAMPLAEGERLAVRLRGRMHPDTGRLLQTPAEILHDVLANLARAPVQWADLDDYRTETAHIVLGGLLADNSISIRAAVDGLLQSCGGAWAAAMPGVAITWPPLPDDAAPALRVDKLTAQGLQASTTAAGLHTAVRVLYDYDHAAQRYRRAIQLQAPEAVKDFGLLELEWPAPWLRTPRQAEELGQRVLGWLARPRWRVTWQHSFADVATGGWVDIAHPLSPISGRHRLVSAELDLSAAGLACAVEAPVGPVPEIETTTLSTAFDPVIQPGVTVEVANGEIIFTARDEQGRPLAGAKITLDGGASRIADSAGRASFPVQRGRHVLLIEAQGYPASEVEVVV</sequence>
<accession>A0A1I7J089</accession>
<evidence type="ECO:0000313" key="2">
    <source>
        <dbReference type="Proteomes" id="UP000183656"/>
    </source>
</evidence>
<dbReference type="AlphaFoldDB" id="A0A1I7J089"/>
<dbReference type="RefSeq" id="WP_054257467.1">
    <property type="nucleotide sequence ID" value="NZ_CYIG01000040.1"/>
</dbReference>
<evidence type="ECO:0008006" key="3">
    <source>
        <dbReference type="Google" id="ProtNLM"/>
    </source>
</evidence>
<name>A0A1I7J089_9BURK</name>
<evidence type="ECO:0000313" key="1">
    <source>
        <dbReference type="EMBL" id="SFU78562.1"/>
    </source>
</evidence>
<protein>
    <recommendedName>
        <fullName evidence="3">Carboxypeptidase regulatory-like domain-containing protein</fullName>
    </recommendedName>
</protein>
<dbReference type="OrthoDB" id="8872972at2"/>
<dbReference type="STRING" id="343013.SAMN04489707_10213"/>
<keyword evidence="2" id="KW-1185">Reference proteome</keyword>
<reference evidence="1 2" key="1">
    <citation type="submission" date="2016-10" db="EMBL/GenBank/DDBJ databases">
        <authorList>
            <person name="de Groot N.N."/>
        </authorList>
    </citation>
    <scope>NUCLEOTIDE SEQUENCE [LARGE SCALE GENOMIC DNA]</scope>
    <source>
        <strain evidence="1 2">R-24608</strain>
    </source>
</reference>